<dbReference type="PATRIC" id="fig|1234595.3.peg.147"/>
<feature type="domain" description="AsmA" evidence="1">
    <location>
        <begin position="6"/>
        <end position="117"/>
    </location>
</feature>
<dbReference type="RefSeq" id="WP_008599529.1">
    <property type="nucleotide sequence ID" value="NZ_AMRV01000001.1"/>
</dbReference>
<dbReference type="InterPro" id="IPR052894">
    <property type="entry name" value="AsmA-related"/>
</dbReference>
<evidence type="ECO:0000313" key="2">
    <source>
        <dbReference type="EMBL" id="EMD84218.1"/>
    </source>
</evidence>
<evidence type="ECO:0000313" key="3">
    <source>
        <dbReference type="Proteomes" id="UP000011717"/>
    </source>
</evidence>
<dbReference type="GO" id="GO:0005886">
    <property type="term" value="C:plasma membrane"/>
    <property type="evidence" value="ECO:0007669"/>
    <property type="project" value="TreeGrafter"/>
</dbReference>
<dbReference type="InterPro" id="IPR007844">
    <property type="entry name" value="AsmA"/>
</dbReference>
<dbReference type="Pfam" id="PF05170">
    <property type="entry name" value="AsmA"/>
    <property type="match status" value="1"/>
</dbReference>
<sequence length="411" mass="45263">MLALFAIWLILFITKGRFLKQPFESVVSTALERQVEVGGDFNLYLAPFDIKFMAEDMRISSPEWARAEHVFTAELVDTRIETLPMIFGRWDLDWLDLQNSRIALEWDADGTRNSWTFRDSDAPPKPLEMPDIRRGTISGTRVSYRDPPLALTAVANIETAKAADTSFDSDIRFSGGGRMHDRPFKFSGSLLSPNETIAGGRNALTAQAEAPGTRLEVSGTLPGPTQFEGADLKLGAQGVNIADLFNFLGIAVPATRAYRIDSALTYADGEWRFTGIEGMFGDSDISGSLRILMPGERLKLIAELSTDTLNIIDAAPFIGYDPERLEDPGASGAVEANGGHPRVLPDTTLRIDAISRFDADLHYRRQDAVGKLPAQKHRSDAGSRTFGSEAIAIQGRFGRGPPDRRHRYRCA</sequence>
<accession>M2U8A8</accession>
<name>M2U8A8_9SPHN</name>
<dbReference type="GO" id="GO:0090313">
    <property type="term" value="P:regulation of protein targeting to membrane"/>
    <property type="evidence" value="ECO:0007669"/>
    <property type="project" value="TreeGrafter"/>
</dbReference>
<evidence type="ECO:0000259" key="1">
    <source>
        <dbReference type="Pfam" id="PF05170"/>
    </source>
</evidence>
<comment type="caution">
    <text evidence="2">The sequence shown here is derived from an EMBL/GenBank/DDBJ whole genome shotgun (WGS) entry which is preliminary data.</text>
</comment>
<proteinExistence type="predicted"/>
<dbReference type="OrthoDB" id="5749006at2"/>
<dbReference type="PANTHER" id="PTHR30441">
    <property type="entry name" value="DUF748 DOMAIN-CONTAINING PROTEIN"/>
    <property type="match status" value="1"/>
</dbReference>
<protein>
    <recommendedName>
        <fullName evidence="1">AsmA domain-containing protein</fullName>
    </recommendedName>
</protein>
<dbReference type="PANTHER" id="PTHR30441:SF4">
    <property type="entry name" value="PROTEIN ASMA"/>
    <property type="match status" value="1"/>
</dbReference>
<organism evidence="2 3">
    <name type="scientific">Pacificimonas flava</name>
    <dbReference type="NCBI Taxonomy" id="1234595"/>
    <lineage>
        <taxon>Bacteria</taxon>
        <taxon>Pseudomonadati</taxon>
        <taxon>Pseudomonadota</taxon>
        <taxon>Alphaproteobacteria</taxon>
        <taxon>Sphingomonadales</taxon>
        <taxon>Sphingosinicellaceae</taxon>
        <taxon>Pacificimonas</taxon>
    </lineage>
</organism>
<gene>
    <name evidence="2" type="ORF">C725_0148</name>
</gene>
<reference evidence="2 3" key="1">
    <citation type="journal article" date="2013" name="Genome Announc.">
        <title>Draft Genome Sequence of Strain JLT2015T, Belonging to the Family Sphingomonadaceae of the Alphaproteobacteria.</title>
        <authorList>
            <person name="Tang K."/>
            <person name="Liu K."/>
            <person name="Li S."/>
            <person name="Jiao N."/>
        </authorList>
    </citation>
    <scope>NUCLEOTIDE SEQUENCE [LARGE SCALE GENOMIC DNA]</scope>
    <source>
        <strain evidence="2 3">JLT2015</strain>
    </source>
</reference>
<dbReference type="Proteomes" id="UP000011717">
    <property type="component" value="Unassembled WGS sequence"/>
</dbReference>
<keyword evidence="3" id="KW-1185">Reference proteome</keyword>
<dbReference type="AlphaFoldDB" id="M2U8A8"/>
<dbReference type="EMBL" id="AMRV01000001">
    <property type="protein sequence ID" value="EMD84218.1"/>
    <property type="molecule type" value="Genomic_DNA"/>
</dbReference>